<dbReference type="AlphaFoldDB" id="A0AAV2A7H7"/>
<keyword evidence="2" id="KW-1185">Reference proteome</keyword>
<accession>A0AAV2A7H7</accession>
<comment type="caution">
    <text evidence="1">The sequence shown here is derived from an EMBL/GenBank/DDBJ whole genome shotgun (WGS) entry which is preliminary data.</text>
</comment>
<gene>
    <name evidence="1" type="ORF">LARSCL_LOCUS9897</name>
</gene>
<sequence>MPLVGKIGPVSSKPVLCLNVGTHTCTRHCNGQKRFDQQCPSLFNQTFSLQQRPLLTWKQGFVPFIVVACIKYFKS</sequence>
<protein>
    <submittedName>
        <fullName evidence="1">Uncharacterized protein</fullName>
    </submittedName>
</protein>
<organism evidence="1 2">
    <name type="scientific">Larinioides sclopetarius</name>
    <dbReference type="NCBI Taxonomy" id="280406"/>
    <lineage>
        <taxon>Eukaryota</taxon>
        <taxon>Metazoa</taxon>
        <taxon>Ecdysozoa</taxon>
        <taxon>Arthropoda</taxon>
        <taxon>Chelicerata</taxon>
        <taxon>Arachnida</taxon>
        <taxon>Araneae</taxon>
        <taxon>Araneomorphae</taxon>
        <taxon>Entelegynae</taxon>
        <taxon>Araneoidea</taxon>
        <taxon>Araneidae</taxon>
        <taxon>Larinioides</taxon>
    </lineage>
</organism>
<reference evidence="1 2" key="1">
    <citation type="submission" date="2024-04" db="EMBL/GenBank/DDBJ databases">
        <authorList>
            <person name="Rising A."/>
            <person name="Reimegard J."/>
            <person name="Sonavane S."/>
            <person name="Akerstrom W."/>
            <person name="Nylinder S."/>
            <person name="Hedman E."/>
            <person name="Kallberg Y."/>
        </authorList>
    </citation>
    <scope>NUCLEOTIDE SEQUENCE [LARGE SCALE GENOMIC DNA]</scope>
</reference>
<evidence type="ECO:0000313" key="2">
    <source>
        <dbReference type="Proteomes" id="UP001497382"/>
    </source>
</evidence>
<dbReference type="Proteomes" id="UP001497382">
    <property type="component" value="Unassembled WGS sequence"/>
</dbReference>
<evidence type="ECO:0000313" key="1">
    <source>
        <dbReference type="EMBL" id="CAL1278628.1"/>
    </source>
</evidence>
<name>A0AAV2A7H7_9ARAC</name>
<dbReference type="EMBL" id="CAXIEN010000115">
    <property type="protein sequence ID" value="CAL1278628.1"/>
    <property type="molecule type" value="Genomic_DNA"/>
</dbReference>
<proteinExistence type="predicted"/>
<feature type="non-terminal residue" evidence="1">
    <location>
        <position position="75"/>
    </location>
</feature>